<dbReference type="InterPro" id="IPR013013">
    <property type="entry name" value="PTS_EIIC_1"/>
</dbReference>
<evidence type="ECO:0000313" key="21">
    <source>
        <dbReference type="EMBL" id="QCA29604.1"/>
    </source>
</evidence>
<feature type="transmembrane region" description="Helical" evidence="17">
    <location>
        <begin position="144"/>
        <end position="163"/>
    </location>
</feature>
<dbReference type="Proteomes" id="UP000296883">
    <property type="component" value="Chromosome"/>
</dbReference>
<feature type="transmembrane region" description="Helical" evidence="17">
    <location>
        <begin position="382"/>
        <end position="406"/>
    </location>
</feature>
<feature type="transmembrane region" description="Helical" evidence="17">
    <location>
        <begin position="247"/>
        <end position="265"/>
    </location>
</feature>
<evidence type="ECO:0000256" key="3">
    <source>
        <dbReference type="ARBA" id="ARBA00022475"/>
    </source>
</evidence>
<dbReference type="Pfam" id="PF02378">
    <property type="entry name" value="PTS_EIIC"/>
    <property type="match status" value="1"/>
</dbReference>
<evidence type="ECO:0000259" key="20">
    <source>
        <dbReference type="PROSITE" id="PS51103"/>
    </source>
</evidence>
<keyword evidence="23" id="KW-1185">Reference proteome</keyword>
<dbReference type="InterPro" id="IPR011297">
    <property type="entry name" value="PTS_IIABC_b_glu"/>
</dbReference>
<feature type="transmembrane region" description="Helical" evidence="17">
    <location>
        <begin position="426"/>
        <end position="448"/>
    </location>
</feature>
<feature type="active site" description="Phosphocysteine intermediate; for EIIB activity" evidence="16">
    <location>
        <position position="26"/>
    </location>
</feature>
<evidence type="ECO:0000256" key="4">
    <source>
        <dbReference type="ARBA" id="ARBA00022597"/>
    </source>
</evidence>
<dbReference type="InterPro" id="IPR003352">
    <property type="entry name" value="PTS_EIIC"/>
</dbReference>
<sequence>MTNEELAKKIIVNVGGEENVSSVYNCATRLRFILKDKSKFNIEELHNVKGIVGVVQANEESQVIIGPKVEEILREITKQYSGINDGESKNSSKQNEEKNIFAKMLDALIGIFAPLVPALAGAGMVKAVLAVMVLAGMSKETQNYYILNLISDSVYYFMPMLLAVSAAKRFRTNQYFALAIAGVLLHPNFTALVTEQTPTHFFSMPITLVNYASTAVPIILCVWFMSYVERFAEKVSPNIIKALLKPLLVLLITAPVSLIVIGPIGTWLGNILSGGINFLDGHAGWLVPTVLGATMPLLVSIGMHVSLTPLVQLSLASKGYETITGPAMLASNISQGGASLAVALKTKNKERRQLALSSGITALCGITEPALYGVTMPLKRPLIAVMISGGVAGLYAGITGVVRISFGSPGFPTLPVFITEDPKNLINALITMAIALVLSFVLTYILGFEDGQEELVDMKGNETDTEVTTKEIDSVVEGTVVPLEQSGDQTFASGVLGKGIAIVPNDNNFYAPVSGKVSMLYETGHAIGILTDDGVELLIHIGIDTVKLQGKYFDVKVKKNQNIKVGDLLVTIDKEKIESLGYSLTTPVIVLNSDKYLDVIETKETYVYPKEKLLTIIK</sequence>
<proteinExistence type="predicted"/>
<dbReference type="PROSITE" id="PS51098">
    <property type="entry name" value="PTS_EIIB_TYPE_1"/>
    <property type="match status" value="1"/>
</dbReference>
<comment type="subcellular location">
    <subcellularLocation>
        <location evidence="1">Cell membrane</location>
        <topology evidence="1">Multi-pass membrane protein</topology>
    </subcellularLocation>
</comment>
<gene>
    <name evidence="22" type="ORF">E4031_00305</name>
    <name evidence="21" type="ORF">E4Z98_05935</name>
</gene>
<keyword evidence="4" id="KW-0762">Sugar transport</keyword>
<reference evidence="22 24" key="1">
    <citation type="submission" date="2019-03" db="EMBL/GenBank/DDBJ databases">
        <title>Vagococcus sp. was isolated fron gut of Carduelis flavirostris.</title>
        <authorList>
            <person name="Ge Y."/>
        </authorList>
    </citation>
    <scope>NUCLEOTIDE SEQUENCE [LARGE SCALE GENOMIC DNA]</scope>
    <source>
        <strain evidence="22 24">CF-210</strain>
    </source>
</reference>
<dbReference type="Proteomes" id="UP000297725">
    <property type="component" value="Unassembled WGS sequence"/>
</dbReference>
<evidence type="ECO:0000256" key="7">
    <source>
        <dbReference type="ARBA" id="ARBA00022692"/>
    </source>
</evidence>
<evidence type="ECO:0000256" key="12">
    <source>
        <dbReference type="ARBA" id="ARBA00045139"/>
    </source>
</evidence>
<dbReference type="PANTHER" id="PTHR30175:SF1">
    <property type="entry name" value="PTS SYSTEM ARBUTIN-, CELLOBIOSE-, AND SALICIN-SPECIFIC EIIBC COMPONENT-RELATED"/>
    <property type="match status" value="1"/>
</dbReference>
<evidence type="ECO:0000313" key="24">
    <source>
        <dbReference type="Proteomes" id="UP000297725"/>
    </source>
</evidence>
<evidence type="ECO:0000256" key="11">
    <source>
        <dbReference type="ARBA" id="ARBA00044053"/>
    </source>
</evidence>
<evidence type="ECO:0000256" key="13">
    <source>
        <dbReference type="ARBA" id="ARBA00048931"/>
    </source>
</evidence>
<keyword evidence="3" id="KW-1003">Cell membrane</keyword>
<dbReference type="InterPro" id="IPR018113">
    <property type="entry name" value="PTrfase_EIIB_Cys"/>
</dbReference>
<dbReference type="FunFam" id="2.70.70.10:FF:000001">
    <property type="entry name" value="PTS system glucose-specific IIA component"/>
    <property type="match status" value="1"/>
</dbReference>
<feature type="transmembrane region" description="Helical" evidence="17">
    <location>
        <begin position="175"/>
        <end position="194"/>
    </location>
</feature>
<keyword evidence="9 17" id="KW-1133">Transmembrane helix</keyword>
<dbReference type="NCBIfam" id="TIGR00830">
    <property type="entry name" value="PTBA"/>
    <property type="match status" value="1"/>
</dbReference>
<evidence type="ECO:0000256" key="5">
    <source>
        <dbReference type="ARBA" id="ARBA00022679"/>
    </source>
</evidence>
<protein>
    <recommendedName>
        <fullName evidence="14">PTS system sucrose-specific EIIBCA component</fullName>
        <ecNumber evidence="11">2.7.1.211</ecNumber>
    </recommendedName>
    <alternativeName>
        <fullName evidence="15">EIIBCA-Scr</fullName>
    </alternativeName>
</protein>
<evidence type="ECO:0000256" key="1">
    <source>
        <dbReference type="ARBA" id="ARBA00004651"/>
    </source>
</evidence>
<dbReference type="Pfam" id="PF00358">
    <property type="entry name" value="PTS_EIIA_1"/>
    <property type="match status" value="1"/>
</dbReference>
<feature type="domain" description="PTS EIIB type-1" evidence="19">
    <location>
        <begin position="4"/>
        <end position="86"/>
    </location>
</feature>
<keyword evidence="8" id="KW-0418">Kinase</keyword>
<keyword evidence="5" id="KW-0808">Transferase</keyword>
<evidence type="ECO:0000256" key="9">
    <source>
        <dbReference type="ARBA" id="ARBA00022989"/>
    </source>
</evidence>
<dbReference type="SUPFAM" id="SSF51261">
    <property type="entry name" value="Duplicated hybrid motif"/>
    <property type="match status" value="1"/>
</dbReference>
<evidence type="ECO:0000256" key="6">
    <source>
        <dbReference type="ARBA" id="ARBA00022683"/>
    </source>
</evidence>
<keyword evidence="6" id="KW-0598">Phosphotransferase system</keyword>
<comment type="catalytic activity">
    <reaction evidence="13">
        <text>N(pros)-phospho-L-histidyl-[protein](out) + sucrose = sucrose 6(G)-phosphate(in) + L-histidyl-[protein]</text>
        <dbReference type="Rhea" id="RHEA:49236"/>
        <dbReference type="Rhea" id="RHEA-COMP:9745"/>
        <dbReference type="Rhea" id="RHEA-COMP:9746"/>
        <dbReference type="ChEBI" id="CHEBI:17992"/>
        <dbReference type="ChEBI" id="CHEBI:29979"/>
        <dbReference type="ChEBI" id="CHEBI:64837"/>
        <dbReference type="ChEBI" id="CHEBI:91002"/>
        <dbReference type="EC" id="2.7.1.211"/>
    </reaction>
</comment>
<keyword evidence="2" id="KW-0813">Transport</keyword>
<dbReference type="PROSITE" id="PS01035">
    <property type="entry name" value="PTS_EIIB_TYPE_1_CYS"/>
    <property type="match status" value="1"/>
</dbReference>
<dbReference type="Gene3D" id="3.30.1360.60">
    <property type="entry name" value="Glucose permease domain IIB"/>
    <property type="match status" value="1"/>
</dbReference>
<organism evidence="22 24">
    <name type="scientific">Vagococcus xieshaowenii</name>
    <dbReference type="NCBI Taxonomy" id="2562451"/>
    <lineage>
        <taxon>Bacteria</taxon>
        <taxon>Bacillati</taxon>
        <taxon>Bacillota</taxon>
        <taxon>Bacilli</taxon>
        <taxon>Lactobacillales</taxon>
        <taxon>Enterococcaceae</taxon>
        <taxon>Vagococcus</taxon>
    </lineage>
</organism>
<evidence type="ECO:0000256" key="15">
    <source>
        <dbReference type="ARBA" id="ARBA00081008"/>
    </source>
</evidence>
<dbReference type="GO" id="GO:0008982">
    <property type="term" value="F:protein-N(PI)-phosphohistidine-sugar phosphotransferase activity"/>
    <property type="evidence" value="ECO:0007669"/>
    <property type="project" value="InterPro"/>
</dbReference>
<keyword evidence="10 17" id="KW-0472">Membrane</keyword>
<dbReference type="InterPro" id="IPR050558">
    <property type="entry name" value="PTS_Sugar-Specific_Components"/>
</dbReference>
<accession>A0AAJ5EGF8</accession>
<dbReference type="GO" id="GO:0005886">
    <property type="term" value="C:plasma membrane"/>
    <property type="evidence" value="ECO:0007669"/>
    <property type="project" value="UniProtKB-SubCell"/>
</dbReference>
<dbReference type="Gene3D" id="2.70.70.10">
    <property type="entry name" value="Glucose Permease (Domain IIA)"/>
    <property type="match status" value="1"/>
</dbReference>
<dbReference type="GO" id="GO:0009401">
    <property type="term" value="P:phosphoenolpyruvate-dependent sugar phosphotransferase system"/>
    <property type="evidence" value="ECO:0007669"/>
    <property type="project" value="UniProtKB-KW"/>
</dbReference>
<feature type="transmembrane region" description="Helical" evidence="17">
    <location>
        <begin position="285"/>
        <end position="307"/>
    </location>
</feature>
<evidence type="ECO:0000256" key="17">
    <source>
        <dbReference type="SAM" id="Phobius"/>
    </source>
</evidence>
<name>A0AAJ5EGF8_9ENTE</name>
<evidence type="ECO:0000256" key="14">
    <source>
        <dbReference type="ARBA" id="ARBA00074554"/>
    </source>
</evidence>
<evidence type="ECO:0000313" key="22">
    <source>
        <dbReference type="EMBL" id="TFZ43297.1"/>
    </source>
</evidence>
<dbReference type="GO" id="GO:0015771">
    <property type="term" value="P:trehalose transport"/>
    <property type="evidence" value="ECO:0007669"/>
    <property type="project" value="TreeGrafter"/>
</dbReference>
<dbReference type="NCBIfam" id="TIGR01995">
    <property type="entry name" value="PTS-II-ABC-beta"/>
    <property type="match status" value="1"/>
</dbReference>
<dbReference type="EMBL" id="CP038865">
    <property type="protein sequence ID" value="QCA29604.1"/>
    <property type="molecule type" value="Genomic_DNA"/>
</dbReference>
<evidence type="ECO:0000259" key="19">
    <source>
        <dbReference type="PROSITE" id="PS51098"/>
    </source>
</evidence>
<dbReference type="InterPro" id="IPR001127">
    <property type="entry name" value="PTS_EIIA_1_perm"/>
</dbReference>
<evidence type="ECO:0000256" key="8">
    <source>
        <dbReference type="ARBA" id="ARBA00022777"/>
    </source>
</evidence>
<dbReference type="Pfam" id="PF00367">
    <property type="entry name" value="PTS_EIIB"/>
    <property type="match status" value="1"/>
</dbReference>
<evidence type="ECO:0000256" key="16">
    <source>
        <dbReference type="PROSITE-ProRule" id="PRU00421"/>
    </source>
</evidence>
<comment type="function">
    <text evidence="12">The phosphoenolpyruvate-dependent sugar phosphotransferase system (sugar PTS), a major carbohydrate active transport system, catalyzes the phosphorylation of incoming sugar substrates concomitantly with their translocation across the cell membrane. This system is involved in sucrose transport.</text>
</comment>
<feature type="domain" description="PTS EIIA type-1" evidence="18">
    <location>
        <begin position="488"/>
        <end position="592"/>
    </location>
</feature>
<dbReference type="PROSITE" id="PS51093">
    <property type="entry name" value="PTS_EIIA_TYPE_1"/>
    <property type="match status" value="1"/>
</dbReference>
<dbReference type="InterPro" id="IPR036878">
    <property type="entry name" value="Glu_permease_IIB"/>
</dbReference>
<dbReference type="FunFam" id="3.30.1360.60:FF:000001">
    <property type="entry name" value="PTS system glucose-specific IIBC component PtsG"/>
    <property type="match status" value="1"/>
</dbReference>
<dbReference type="AlphaFoldDB" id="A0AAJ5EGF8"/>
<dbReference type="EMBL" id="SRHU01000002">
    <property type="protein sequence ID" value="TFZ43297.1"/>
    <property type="molecule type" value="Genomic_DNA"/>
</dbReference>
<evidence type="ECO:0000256" key="10">
    <source>
        <dbReference type="ARBA" id="ARBA00023136"/>
    </source>
</evidence>
<dbReference type="InterPro" id="IPR001996">
    <property type="entry name" value="PTS_IIB_1"/>
</dbReference>
<dbReference type="PROSITE" id="PS00371">
    <property type="entry name" value="PTS_EIIA_TYPE_1_HIS"/>
    <property type="match status" value="1"/>
</dbReference>
<dbReference type="SUPFAM" id="SSF55604">
    <property type="entry name" value="Glucose permease domain IIB"/>
    <property type="match status" value="1"/>
</dbReference>
<dbReference type="EC" id="2.7.1.211" evidence="11"/>
<dbReference type="RefSeq" id="WP_135253331.1">
    <property type="nucleotide sequence ID" value="NZ_SRHU01000002.1"/>
</dbReference>
<dbReference type="GO" id="GO:0016301">
    <property type="term" value="F:kinase activity"/>
    <property type="evidence" value="ECO:0007669"/>
    <property type="project" value="UniProtKB-KW"/>
</dbReference>
<dbReference type="CDD" id="cd00212">
    <property type="entry name" value="PTS_IIB_glc"/>
    <property type="match status" value="1"/>
</dbReference>
<dbReference type="GO" id="GO:0090589">
    <property type="term" value="F:protein-phosphocysteine-trehalose phosphotransferase system transporter activity"/>
    <property type="evidence" value="ECO:0007669"/>
    <property type="project" value="TreeGrafter"/>
</dbReference>
<feature type="domain" description="PTS EIIC type-1" evidence="20">
    <location>
        <begin position="106"/>
        <end position="462"/>
    </location>
</feature>
<feature type="transmembrane region" description="Helical" evidence="17">
    <location>
        <begin position="107"/>
        <end position="132"/>
    </location>
</feature>
<evidence type="ECO:0000256" key="2">
    <source>
        <dbReference type="ARBA" id="ARBA00022448"/>
    </source>
</evidence>
<evidence type="ECO:0000313" key="23">
    <source>
        <dbReference type="Proteomes" id="UP000296883"/>
    </source>
</evidence>
<evidence type="ECO:0000259" key="18">
    <source>
        <dbReference type="PROSITE" id="PS51093"/>
    </source>
</evidence>
<keyword evidence="7 17" id="KW-0812">Transmembrane</keyword>
<dbReference type="PROSITE" id="PS51103">
    <property type="entry name" value="PTS_EIIC_TYPE_1"/>
    <property type="match status" value="1"/>
</dbReference>
<reference evidence="21 23" key="2">
    <citation type="journal article" date="2020" name="Int. J. Syst. Evol. Microbiol.">
        <title>Vagococcus xieshaowenii sp. nov., isolated from snow finch (Montifringilla taczanowskii) cloacal content.</title>
        <authorList>
            <person name="Ge Y."/>
            <person name="Yang J."/>
            <person name="Lai X.H."/>
            <person name="Zhang G."/>
            <person name="Jin D."/>
            <person name="Lu S."/>
            <person name="Wang B."/>
            <person name="Huang Y."/>
            <person name="Huang Y."/>
            <person name="Ren Z."/>
            <person name="Zhang X."/>
            <person name="Xu J."/>
        </authorList>
    </citation>
    <scope>NUCLEOTIDE SEQUENCE [LARGE SCALE GENOMIC DNA]</scope>
    <source>
        <strain evidence="21">Personal::cf-49</strain>
        <strain evidence="23">personal::cf-49</strain>
    </source>
</reference>
<dbReference type="InterPro" id="IPR011055">
    <property type="entry name" value="Dup_hybrid_motif"/>
</dbReference>
<dbReference type="PANTHER" id="PTHR30175">
    <property type="entry name" value="PHOSPHOTRANSFERASE SYSTEM TRANSPORT PROTEIN"/>
    <property type="match status" value="1"/>
</dbReference>
<feature type="transmembrane region" description="Helical" evidence="17">
    <location>
        <begin position="206"/>
        <end position="226"/>
    </location>
</feature>